<dbReference type="Pfam" id="PF00583">
    <property type="entry name" value="Acetyltransf_1"/>
    <property type="match status" value="1"/>
</dbReference>
<dbReference type="EMBL" id="JADKCH010000001">
    <property type="protein sequence ID" value="MBK8571213.1"/>
    <property type="molecule type" value="Genomic_DNA"/>
</dbReference>
<dbReference type="InterPro" id="IPR000182">
    <property type="entry name" value="GNAT_dom"/>
</dbReference>
<evidence type="ECO:0000313" key="6">
    <source>
        <dbReference type="Proteomes" id="UP000709959"/>
    </source>
</evidence>
<dbReference type="InterPro" id="IPR016181">
    <property type="entry name" value="Acyl_CoA_acyltransferase"/>
</dbReference>
<organism evidence="5 6">
    <name type="scientific">Candidatus Geothrix odensensis</name>
    <dbReference type="NCBI Taxonomy" id="2954440"/>
    <lineage>
        <taxon>Bacteria</taxon>
        <taxon>Pseudomonadati</taxon>
        <taxon>Acidobacteriota</taxon>
        <taxon>Holophagae</taxon>
        <taxon>Holophagales</taxon>
        <taxon>Holophagaceae</taxon>
        <taxon>Geothrix</taxon>
    </lineage>
</organism>
<comment type="caution">
    <text evidence="5">The sequence shown here is derived from an EMBL/GenBank/DDBJ whole genome shotgun (WGS) entry which is preliminary data.</text>
</comment>
<gene>
    <name evidence="5" type="ORF">IPN91_00950</name>
</gene>
<evidence type="ECO:0000256" key="3">
    <source>
        <dbReference type="ARBA" id="ARBA00023315"/>
    </source>
</evidence>
<dbReference type="Proteomes" id="UP000709959">
    <property type="component" value="Unassembled WGS sequence"/>
</dbReference>
<dbReference type="InterPro" id="IPR051016">
    <property type="entry name" value="Diverse_Substrate_AcTransf"/>
</dbReference>
<dbReference type="AlphaFoldDB" id="A0A936EZ98"/>
<dbReference type="SUPFAM" id="SSF55729">
    <property type="entry name" value="Acyl-CoA N-acyltransferases (Nat)"/>
    <property type="match status" value="1"/>
</dbReference>
<dbReference type="FunFam" id="3.40.630.30:FF:000064">
    <property type="entry name" value="GNAT family acetyltransferase"/>
    <property type="match status" value="1"/>
</dbReference>
<keyword evidence="2" id="KW-0808">Transferase</keyword>
<keyword evidence="3" id="KW-0012">Acyltransferase</keyword>
<dbReference type="PANTHER" id="PTHR10545">
    <property type="entry name" value="DIAMINE N-ACETYLTRANSFERASE"/>
    <property type="match status" value="1"/>
</dbReference>
<dbReference type="Gene3D" id="3.40.630.30">
    <property type="match status" value="1"/>
</dbReference>
<protein>
    <submittedName>
        <fullName evidence="5">GNAT family N-acetyltransferase</fullName>
    </submittedName>
</protein>
<dbReference type="GO" id="GO:0008080">
    <property type="term" value="F:N-acetyltransferase activity"/>
    <property type="evidence" value="ECO:0007669"/>
    <property type="project" value="TreeGrafter"/>
</dbReference>
<accession>A0A936EZ98</accession>
<dbReference type="CDD" id="cd04301">
    <property type="entry name" value="NAT_SF"/>
    <property type="match status" value="1"/>
</dbReference>
<dbReference type="PANTHER" id="PTHR10545:SF29">
    <property type="entry name" value="GH14572P-RELATED"/>
    <property type="match status" value="1"/>
</dbReference>
<evidence type="ECO:0000313" key="5">
    <source>
        <dbReference type="EMBL" id="MBK8571213.1"/>
    </source>
</evidence>
<sequence>MLILRPAVPADATLILQYIRELAEYERDPEAAIATEADILRHAFSDHPLVKVTMAEWEGQPAGFCLWFLNFSTWEGKPGIYLEDLFVRPAFRGHGIGKALLKHLAALAVKEGWTRFVWQVLDWNTPAIEFYEAHGAKLMRPWLTCRVEGEALARLAEGAD</sequence>
<reference evidence="5 6" key="1">
    <citation type="submission" date="2020-10" db="EMBL/GenBank/DDBJ databases">
        <title>Connecting structure to function with the recovery of over 1000 high-quality activated sludge metagenome-assembled genomes encoding full-length rRNA genes using long-read sequencing.</title>
        <authorList>
            <person name="Singleton C.M."/>
            <person name="Petriglieri F."/>
            <person name="Kristensen J.M."/>
            <person name="Kirkegaard R.H."/>
            <person name="Michaelsen T.Y."/>
            <person name="Andersen M.H."/>
            <person name="Karst S.M."/>
            <person name="Dueholm M.S."/>
            <person name="Nielsen P.H."/>
            <person name="Albertsen M."/>
        </authorList>
    </citation>
    <scope>NUCLEOTIDE SEQUENCE [LARGE SCALE GENOMIC DNA]</scope>
    <source>
        <strain evidence="5">OdNE_18-Q3-R46-58_MAXAC.008</strain>
    </source>
</reference>
<evidence type="ECO:0000259" key="4">
    <source>
        <dbReference type="PROSITE" id="PS51186"/>
    </source>
</evidence>
<name>A0A936EZ98_9BACT</name>
<evidence type="ECO:0000256" key="2">
    <source>
        <dbReference type="ARBA" id="ARBA00022679"/>
    </source>
</evidence>
<comment type="similarity">
    <text evidence="1">Belongs to the acetyltransferase family.</text>
</comment>
<evidence type="ECO:0000256" key="1">
    <source>
        <dbReference type="ARBA" id="ARBA00008694"/>
    </source>
</evidence>
<proteinExistence type="inferred from homology"/>
<dbReference type="PROSITE" id="PS51186">
    <property type="entry name" value="GNAT"/>
    <property type="match status" value="1"/>
</dbReference>
<feature type="domain" description="N-acetyltransferase" evidence="4">
    <location>
        <begin position="2"/>
        <end position="157"/>
    </location>
</feature>